<gene>
    <name evidence="2" type="primary">pepN</name>
    <name evidence="2" type="ORF">DI551_11145</name>
</gene>
<dbReference type="Pfam" id="PF17900">
    <property type="entry name" value="Peptidase_M1_N"/>
    <property type="match status" value="1"/>
</dbReference>
<organism evidence="2 3">
    <name type="scientific">Micavibrio aeruginosavorus</name>
    <dbReference type="NCBI Taxonomy" id="349221"/>
    <lineage>
        <taxon>Bacteria</taxon>
        <taxon>Pseudomonadati</taxon>
        <taxon>Bdellovibrionota</taxon>
        <taxon>Bdellovibrionia</taxon>
        <taxon>Bdellovibrionales</taxon>
        <taxon>Pseudobdellovibrionaceae</taxon>
        <taxon>Micavibrio</taxon>
    </lineage>
</organism>
<reference evidence="2 3" key="1">
    <citation type="submission" date="2017-08" db="EMBL/GenBank/DDBJ databases">
        <title>Infants hospitalized years apart are colonized by the same room-sourced microbial strains.</title>
        <authorList>
            <person name="Brooks B."/>
            <person name="Olm M.R."/>
            <person name="Firek B.A."/>
            <person name="Baker R."/>
            <person name="Thomas B.C."/>
            <person name="Morowitz M.J."/>
            <person name="Banfield J.F."/>
        </authorList>
    </citation>
    <scope>NUCLEOTIDE SEQUENCE [LARGE SCALE GENOMIC DNA]</scope>
    <source>
        <strain evidence="2">S2_005_002_R2_29</strain>
    </source>
</reference>
<name>A0A2W5PH83_9BACT</name>
<proteinExistence type="predicted"/>
<feature type="domain" description="Aminopeptidase N-like N-terminal" evidence="1">
    <location>
        <begin position="80"/>
        <end position="178"/>
    </location>
</feature>
<dbReference type="Gene3D" id="2.60.40.1730">
    <property type="entry name" value="tricorn interacting facor f3 domain"/>
    <property type="match status" value="1"/>
</dbReference>
<evidence type="ECO:0000259" key="1">
    <source>
        <dbReference type="Pfam" id="PF17900"/>
    </source>
</evidence>
<dbReference type="EMBL" id="QFQB01000120">
    <property type="protein sequence ID" value="PZQ43927.1"/>
    <property type="molecule type" value="Genomic_DNA"/>
</dbReference>
<protein>
    <submittedName>
        <fullName evidence="2">Aminopeptidase N</fullName>
    </submittedName>
</protein>
<keyword evidence="2" id="KW-0378">Hydrolase</keyword>
<dbReference type="InterPro" id="IPR045357">
    <property type="entry name" value="Aminopeptidase_N-like_N"/>
</dbReference>
<dbReference type="Proteomes" id="UP000249417">
    <property type="component" value="Unassembled WGS sequence"/>
</dbReference>
<dbReference type="PANTHER" id="PTHR46322:SF1">
    <property type="entry name" value="PUROMYCIN-SENSITIVE AMINOPEPTIDASE"/>
    <property type="match status" value="1"/>
</dbReference>
<comment type="caution">
    <text evidence="2">The sequence shown here is derived from an EMBL/GenBank/DDBJ whole genome shotgun (WGS) entry which is preliminary data.</text>
</comment>
<sequence>MRTDTPKTIYLKDYTPTPYAAKHVDLTFEIFDGRTVVHAKTQWTKNEKGRGPFFLHGEALKLLSFKIDGKDVQTSITDYGLTVNESLPDSFVLDVVTEIEPEKNTRLEGLYCSGGNYCTQCEAEGFRRITYYTDRPDVMATFRVRIEADAKSCPVLLSNGNMVEKGSLGSGRHFTVWDDP</sequence>
<keyword evidence="2" id="KW-0645">Protease</keyword>
<dbReference type="InterPro" id="IPR012779">
    <property type="entry name" value="Peptidase_M1_pepN"/>
</dbReference>
<accession>A0A2W5PH83</accession>
<keyword evidence="2" id="KW-0031">Aminopeptidase</keyword>
<dbReference type="PANTHER" id="PTHR46322">
    <property type="entry name" value="PUROMYCIN-SENSITIVE AMINOPEPTIDASE"/>
    <property type="match status" value="1"/>
</dbReference>
<dbReference type="InterPro" id="IPR042097">
    <property type="entry name" value="Aminopeptidase_N-like_N_sf"/>
</dbReference>
<dbReference type="AlphaFoldDB" id="A0A2W5PH83"/>
<feature type="non-terminal residue" evidence="2">
    <location>
        <position position="180"/>
    </location>
</feature>
<dbReference type="GO" id="GO:0004177">
    <property type="term" value="F:aminopeptidase activity"/>
    <property type="evidence" value="ECO:0007669"/>
    <property type="project" value="UniProtKB-KW"/>
</dbReference>
<evidence type="ECO:0000313" key="3">
    <source>
        <dbReference type="Proteomes" id="UP000249417"/>
    </source>
</evidence>
<dbReference type="SUPFAM" id="SSF63737">
    <property type="entry name" value="Leukotriene A4 hydrolase N-terminal domain"/>
    <property type="match status" value="1"/>
</dbReference>
<evidence type="ECO:0000313" key="2">
    <source>
        <dbReference type="EMBL" id="PZQ43927.1"/>
    </source>
</evidence>
<dbReference type="GO" id="GO:0008270">
    <property type="term" value="F:zinc ion binding"/>
    <property type="evidence" value="ECO:0007669"/>
    <property type="project" value="InterPro"/>
</dbReference>